<dbReference type="AlphaFoldDB" id="A0A9R1TV71"/>
<dbReference type="KEGG" id="fas:105274196"/>
<feature type="transmembrane region" description="Helical" evidence="1">
    <location>
        <begin position="62"/>
        <end position="84"/>
    </location>
</feature>
<accession>A0A9R1TV71</accession>
<reference evidence="3" key="1">
    <citation type="submission" date="2025-08" db="UniProtKB">
        <authorList>
            <consortium name="RefSeq"/>
        </authorList>
    </citation>
    <scope>IDENTIFICATION</scope>
    <source>
        <strain evidence="3">USDA-PBARC FA_bdor</strain>
        <tissue evidence="3">Whole organism</tissue>
    </source>
</reference>
<keyword evidence="1" id="KW-0812">Transmembrane</keyword>
<name>A0A9R1TV71_9HYME</name>
<keyword evidence="1" id="KW-0472">Membrane</keyword>
<dbReference type="GeneID" id="105274196"/>
<dbReference type="PANTHER" id="PTHR28635">
    <property type="entry name" value="TRANSMEMBRANE INNER EAR EXPRESSED PROTEIN"/>
    <property type="match status" value="1"/>
</dbReference>
<dbReference type="Pfam" id="PF16038">
    <property type="entry name" value="TMIE"/>
    <property type="match status" value="1"/>
</dbReference>
<keyword evidence="2" id="KW-1185">Reference proteome</keyword>
<evidence type="ECO:0000313" key="3">
    <source>
        <dbReference type="RefSeq" id="XP_011315408.1"/>
    </source>
</evidence>
<dbReference type="InterPro" id="IPR032006">
    <property type="entry name" value="TMIE"/>
</dbReference>
<evidence type="ECO:0008006" key="4">
    <source>
        <dbReference type="Google" id="ProtNLM"/>
    </source>
</evidence>
<organism evidence="2 3">
    <name type="scientific">Fopius arisanus</name>
    <dbReference type="NCBI Taxonomy" id="64838"/>
    <lineage>
        <taxon>Eukaryota</taxon>
        <taxon>Metazoa</taxon>
        <taxon>Ecdysozoa</taxon>
        <taxon>Arthropoda</taxon>
        <taxon>Hexapoda</taxon>
        <taxon>Insecta</taxon>
        <taxon>Pterygota</taxon>
        <taxon>Neoptera</taxon>
        <taxon>Endopterygota</taxon>
        <taxon>Hymenoptera</taxon>
        <taxon>Apocrita</taxon>
        <taxon>Ichneumonoidea</taxon>
        <taxon>Braconidae</taxon>
        <taxon>Opiinae</taxon>
        <taxon>Fopius</taxon>
    </lineage>
</organism>
<evidence type="ECO:0000313" key="2">
    <source>
        <dbReference type="Proteomes" id="UP000694866"/>
    </source>
</evidence>
<dbReference type="OrthoDB" id="6154284at2759"/>
<sequence>MKAKSHFQHFQLILSDPQTHTWNKKPSASPCTPDEVVAGLRDCGEGEVEKWLEDEALAGFRVWQLAAIVISIILTLIIGLCCCIRFRIPRTKQNIEADSVRKKLTNNFRRELSKISNGEMDEMDLRRAIEKVRAALDVEADDLNTEMVITDKKPKDLSSLGMMFQGMRTHLSKSPETHVI</sequence>
<evidence type="ECO:0000256" key="1">
    <source>
        <dbReference type="SAM" id="Phobius"/>
    </source>
</evidence>
<protein>
    <recommendedName>
        <fullName evidence="4">Transmembrane inner ear expressed protein</fullName>
    </recommendedName>
</protein>
<dbReference type="RefSeq" id="XP_011315408.1">
    <property type="nucleotide sequence ID" value="XM_011317106.1"/>
</dbReference>
<dbReference type="PANTHER" id="PTHR28635:SF1">
    <property type="entry name" value="TRANSMEMBRANE INNER EAR EXPRESSED PROTEIN"/>
    <property type="match status" value="1"/>
</dbReference>
<proteinExistence type="predicted"/>
<dbReference type="Proteomes" id="UP000694866">
    <property type="component" value="Unplaced"/>
</dbReference>
<gene>
    <name evidence="3" type="primary">LOC105274196</name>
</gene>
<keyword evidence="1" id="KW-1133">Transmembrane helix</keyword>